<dbReference type="PROSITE" id="PS50127">
    <property type="entry name" value="UBC_2"/>
    <property type="match status" value="1"/>
</dbReference>
<evidence type="ECO:0000256" key="2">
    <source>
        <dbReference type="ARBA" id="ARBA00022786"/>
    </source>
</evidence>
<sequence length="306" mass="35493">MEEVESVFNTFDIVSEISNHHFLLLDEKDSSFSNAKSSVYTHIMKEWKILEEHLPDSIYVRVYESRIDLMRAVIVGTAGTPYHDGLFFFDIKLSSKYPNNSLILYFHSFRLGLNLNFYNSGDPTKSETYKARHCPRSCSQSKLSFSIKNSTSTSIGRFTPPKNYEAFIRNHFRTRVATILAACQEYASGRVMVGYYCGKGLSPSLSCSKVKILRFFRKMLRKNLYPKLVQIFQSLESFHVPEKLELDEDEQENNSDENKGGRKIIVMASPKDKRKVRIFKKVVARIKRVMMRWKNKNSSRNNKITS</sequence>
<dbReference type="Gene3D" id="3.10.110.10">
    <property type="entry name" value="Ubiquitin Conjugating Enzyme"/>
    <property type="match status" value="1"/>
</dbReference>
<dbReference type="Pfam" id="PF00179">
    <property type="entry name" value="UQ_con"/>
    <property type="match status" value="1"/>
</dbReference>
<evidence type="ECO:0000256" key="1">
    <source>
        <dbReference type="ARBA" id="ARBA00022679"/>
    </source>
</evidence>
<evidence type="ECO:0000313" key="5">
    <source>
        <dbReference type="Proteomes" id="UP000289738"/>
    </source>
</evidence>
<dbReference type="PANTHER" id="PTHR46116">
    <property type="entry name" value="(E3-INDEPENDENT) E2 UBIQUITIN-CONJUGATING ENZYME"/>
    <property type="match status" value="1"/>
</dbReference>
<evidence type="ECO:0000259" key="3">
    <source>
        <dbReference type="PROSITE" id="PS50127"/>
    </source>
</evidence>
<dbReference type="EMBL" id="SDMP01000001">
    <property type="protein sequence ID" value="RYR76495.1"/>
    <property type="molecule type" value="Genomic_DNA"/>
</dbReference>
<dbReference type="AlphaFoldDB" id="A0A445EM07"/>
<dbReference type="STRING" id="3818.A0A445EM07"/>
<keyword evidence="1" id="KW-0808">Transferase</keyword>
<feature type="domain" description="UBC core" evidence="3">
    <location>
        <begin position="38"/>
        <end position="188"/>
    </location>
</feature>
<keyword evidence="5" id="KW-1185">Reference proteome</keyword>
<gene>
    <name evidence="4" type="ORF">Ahy_A01g001082</name>
</gene>
<keyword evidence="2" id="KW-0833">Ubl conjugation pathway</keyword>
<reference evidence="4 5" key="1">
    <citation type="submission" date="2019-01" db="EMBL/GenBank/DDBJ databases">
        <title>Sequencing of cultivated peanut Arachis hypogaea provides insights into genome evolution and oil improvement.</title>
        <authorList>
            <person name="Chen X."/>
        </authorList>
    </citation>
    <scope>NUCLEOTIDE SEQUENCE [LARGE SCALE GENOMIC DNA]</scope>
    <source>
        <strain evidence="5">cv. Fuhuasheng</strain>
        <tissue evidence="4">Leaves</tissue>
    </source>
</reference>
<evidence type="ECO:0000313" key="4">
    <source>
        <dbReference type="EMBL" id="RYR76495.1"/>
    </source>
</evidence>
<accession>A0A445EM07</accession>
<dbReference type="InterPro" id="IPR000608">
    <property type="entry name" value="UBC"/>
</dbReference>
<dbReference type="SUPFAM" id="SSF54495">
    <property type="entry name" value="UBC-like"/>
    <property type="match status" value="1"/>
</dbReference>
<protein>
    <recommendedName>
        <fullName evidence="3">UBC core domain-containing protein</fullName>
    </recommendedName>
</protein>
<dbReference type="GO" id="GO:0061631">
    <property type="term" value="F:ubiquitin conjugating enzyme activity"/>
    <property type="evidence" value="ECO:0007669"/>
    <property type="project" value="TreeGrafter"/>
</dbReference>
<dbReference type="Proteomes" id="UP000289738">
    <property type="component" value="Chromosome A01"/>
</dbReference>
<organism evidence="4 5">
    <name type="scientific">Arachis hypogaea</name>
    <name type="common">Peanut</name>
    <dbReference type="NCBI Taxonomy" id="3818"/>
    <lineage>
        <taxon>Eukaryota</taxon>
        <taxon>Viridiplantae</taxon>
        <taxon>Streptophyta</taxon>
        <taxon>Embryophyta</taxon>
        <taxon>Tracheophyta</taxon>
        <taxon>Spermatophyta</taxon>
        <taxon>Magnoliopsida</taxon>
        <taxon>eudicotyledons</taxon>
        <taxon>Gunneridae</taxon>
        <taxon>Pentapetalae</taxon>
        <taxon>rosids</taxon>
        <taxon>fabids</taxon>
        <taxon>Fabales</taxon>
        <taxon>Fabaceae</taxon>
        <taxon>Papilionoideae</taxon>
        <taxon>50 kb inversion clade</taxon>
        <taxon>dalbergioids sensu lato</taxon>
        <taxon>Dalbergieae</taxon>
        <taxon>Pterocarpus clade</taxon>
        <taxon>Arachis</taxon>
    </lineage>
</organism>
<dbReference type="PANTHER" id="PTHR46116:SF19">
    <property type="entry name" value="UBIQUITIN-CONJUGATING ENZYME FAMILY PROTEIN"/>
    <property type="match status" value="1"/>
</dbReference>
<name>A0A445EM07_ARAHY</name>
<dbReference type="InterPro" id="IPR016135">
    <property type="entry name" value="UBQ-conjugating_enzyme/RWD"/>
</dbReference>
<proteinExistence type="predicted"/>
<comment type="caution">
    <text evidence="4">The sequence shown here is derived from an EMBL/GenBank/DDBJ whole genome shotgun (WGS) entry which is preliminary data.</text>
</comment>